<evidence type="ECO:0000313" key="1">
    <source>
        <dbReference type="EMBL" id="SIO15266.1"/>
    </source>
</evidence>
<dbReference type="RefSeq" id="WP_074226365.1">
    <property type="nucleotide sequence ID" value="NZ_FSRC01000003.1"/>
</dbReference>
<dbReference type="EMBL" id="FSRC01000003">
    <property type="protein sequence ID" value="SIO15266.1"/>
    <property type="molecule type" value="Genomic_DNA"/>
</dbReference>
<dbReference type="Proteomes" id="UP000185221">
    <property type="component" value="Unassembled WGS sequence"/>
</dbReference>
<keyword evidence="2" id="KW-1185">Reference proteome</keyword>
<evidence type="ECO:0008006" key="3">
    <source>
        <dbReference type="Google" id="ProtNLM"/>
    </source>
</evidence>
<reference evidence="2" key="1">
    <citation type="submission" date="2016-11" db="EMBL/GenBank/DDBJ databases">
        <authorList>
            <person name="Varghese N."/>
            <person name="Submissions S."/>
        </authorList>
    </citation>
    <scope>NUCLEOTIDE SEQUENCE [LARGE SCALE GENOMIC DNA]</scope>
    <source>
        <strain evidence="2">DSM 15292</strain>
    </source>
</reference>
<dbReference type="NCBIfam" id="NF035938">
    <property type="entry name" value="EboA_domain"/>
    <property type="match status" value="1"/>
</dbReference>
<protein>
    <recommendedName>
        <fullName evidence="3">EboA domain-containing protein</fullName>
    </recommendedName>
</protein>
<accession>A0A1N6H679</accession>
<dbReference type="STRING" id="226505.SAMN05444394_3588"/>
<proteinExistence type="predicted"/>
<name>A0A1N6H679_9BACT</name>
<gene>
    <name evidence="1" type="ORF">SAMN05444394_3588</name>
</gene>
<dbReference type="OrthoDB" id="325673at2"/>
<evidence type="ECO:0000313" key="2">
    <source>
        <dbReference type="Proteomes" id="UP000185221"/>
    </source>
</evidence>
<sequence>MSIPNQVNPITTIILSALSEQVAEKSIVWLAQKREKILLSEKEMDFFMAFSQASRYFKSIPLKLSVDQFHESQALCVGLRMDLWSQLQAARVYLLLQYPAADSASWKSTLQKLFETGDMLEIEALYSALPIMPFAEEMVGRAREGLRTNITSVFDAVALNNPYPSTYFDESAWNQMVVKAIFMQRPLFKIQHAEARANQELADIIIDFAHERWSAGRNVIPELWRFVGPFISSKNIEDLKKVVEEGSELEKRAALLACSMSDFPEAKSLLEKNSEIAKEIESGKLNWDWIGEEALALA</sequence>
<dbReference type="InterPro" id="IPR047715">
    <property type="entry name" value="EboA_dom"/>
</dbReference>
<dbReference type="AlphaFoldDB" id="A0A1N6H679"/>
<organism evidence="1 2">
    <name type="scientific">Algoriphagus halophilus</name>
    <dbReference type="NCBI Taxonomy" id="226505"/>
    <lineage>
        <taxon>Bacteria</taxon>
        <taxon>Pseudomonadati</taxon>
        <taxon>Bacteroidota</taxon>
        <taxon>Cytophagia</taxon>
        <taxon>Cytophagales</taxon>
        <taxon>Cyclobacteriaceae</taxon>
        <taxon>Algoriphagus</taxon>
    </lineage>
</organism>